<sequence length="71" mass="8185">MEEDTQPGLYMPILMGTLAILLTYFLVFALICVDELVLKTFYISNYIPLGPDGEEIVRKIYFPLLWLLSLL</sequence>
<keyword evidence="1" id="KW-0812">Transmembrane</keyword>
<dbReference type="AlphaFoldDB" id="F0SNV2"/>
<reference evidence="3" key="1">
    <citation type="submission" date="2011-02" db="EMBL/GenBank/DDBJ databases">
        <title>The complete genome of Planctomyces brasiliensis DSM 5305.</title>
        <authorList>
            <person name="Lucas S."/>
            <person name="Copeland A."/>
            <person name="Lapidus A."/>
            <person name="Bruce D."/>
            <person name="Goodwin L."/>
            <person name="Pitluck S."/>
            <person name="Kyrpides N."/>
            <person name="Mavromatis K."/>
            <person name="Pagani I."/>
            <person name="Ivanova N."/>
            <person name="Ovchinnikova G."/>
            <person name="Lu M."/>
            <person name="Detter J.C."/>
            <person name="Han C."/>
            <person name="Land M."/>
            <person name="Hauser L."/>
            <person name="Markowitz V."/>
            <person name="Cheng J.-F."/>
            <person name="Hugenholtz P."/>
            <person name="Woyke T."/>
            <person name="Wu D."/>
            <person name="Tindall B."/>
            <person name="Pomrenke H.G."/>
            <person name="Brambilla E."/>
            <person name="Klenk H.-P."/>
            <person name="Eisen J.A."/>
        </authorList>
    </citation>
    <scope>NUCLEOTIDE SEQUENCE [LARGE SCALE GENOMIC DNA]</scope>
    <source>
        <strain evidence="3">ATCC 49424 / DSM 5305 / JCM 21570 / NBRC 103401 / IFAM 1448</strain>
    </source>
</reference>
<evidence type="ECO:0000313" key="2">
    <source>
        <dbReference type="EMBL" id="ADY60028.1"/>
    </source>
</evidence>
<accession>F0SNV2</accession>
<organism evidence="2 3">
    <name type="scientific">Rubinisphaera brasiliensis (strain ATCC 49424 / DSM 5305 / JCM 21570 / IAM 15109 / NBRC 103401 / IFAM 1448)</name>
    <name type="common">Planctomyces brasiliensis</name>
    <dbReference type="NCBI Taxonomy" id="756272"/>
    <lineage>
        <taxon>Bacteria</taxon>
        <taxon>Pseudomonadati</taxon>
        <taxon>Planctomycetota</taxon>
        <taxon>Planctomycetia</taxon>
        <taxon>Planctomycetales</taxon>
        <taxon>Planctomycetaceae</taxon>
        <taxon>Rubinisphaera</taxon>
    </lineage>
</organism>
<dbReference type="EMBL" id="CP002546">
    <property type="protein sequence ID" value="ADY60028.1"/>
    <property type="molecule type" value="Genomic_DNA"/>
</dbReference>
<protein>
    <submittedName>
        <fullName evidence="2">Solute carrier family 8 (Sodium-calcium exchanger), member 3</fullName>
    </submittedName>
</protein>
<dbReference type="KEGG" id="pbs:Plabr_2427"/>
<keyword evidence="1" id="KW-1133">Transmembrane helix</keyword>
<keyword evidence="3" id="KW-1185">Reference proteome</keyword>
<proteinExistence type="predicted"/>
<dbReference type="Proteomes" id="UP000006860">
    <property type="component" value="Chromosome"/>
</dbReference>
<evidence type="ECO:0000256" key="1">
    <source>
        <dbReference type="SAM" id="Phobius"/>
    </source>
</evidence>
<dbReference type="HOGENOM" id="CLU_2737562_0_0_0"/>
<dbReference type="RefSeq" id="WP_013628752.1">
    <property type="nucleotide sequence ID" value="NC_015174.1"/>
</dbReference>
<evidence type="ECO:0000313" key="3">
    <source>
        <dbReference type="Proteomes" id="UP000006860"/>
    </source>
</evidence>
<feature type="transmembrane region" description="Helical" evidence="1">
    <location>
        <begin position="12"/>
        <end position="33"/>
    </location>
</feature>
<name>F0SNV2_RUBBR</name>
<gene>
    <name evidence="2" type="ordered locus">Plabr_2427</name>
</gene>
<keyword evidence="1" id="KW-0472">Membrane</keyword>